<protein>
    <submittedName>
        <fullName evidence="6">Cytochrome c</fullName>
    </submittedName>
</protein>
<keyword evidence="1 4" id="KW-0349">Heme</keyword>
<feature type="domain" description="Cytochrome c" evidence="5">
    <location>
        <begin position="182"/>
        <end position="271"/>
    </location>
</feature>
<accession>A0ABW8D6E5</accession>
<dbReference type="InterPro" id="IPR036909">
    <property type="entry name" value="Cyt_c-like_dom_sf"/>
</dbReference>
<comment type="caution">
    <text evidence="6">The sequence shown here is derived from an EMBL/GenBank/DDBJ whole genome shotgun (WGS) entry which is preliminary data.</text>
</comment>
<dbReference type="Proteomes" id="UP001615550">
    <property type="component" value="Unassembled WGS sequence"/>
</dbReference>
<evidence type="ECO:0000256" key="3">
    <source>
        <dbReference type="ARBA" id="ARBA00023004"/>
    </source>
</evidence>
<evidence type="ECO:0000313" key="7">
    <source>
        <dbReference type="Proteomes" id="UP001615550"/>
    </source>
</evidence>
<evidence type="ECO:0000256" key="1">
    <source>
        <dbReference type="ARBA" id="ARBA00022617"/>
    </source>
</evidence>
<gene>
    <name evidence="6" type="ORF">ACD661_03100</name>
</gene>
<dbReference type="SUPFAM" id="SSF46626">
    <property type="entry name" value="Cytochrome c"/>
    <property type="match status" value="1"/>
</dbReference>
<sequence length="276" mass="31686">MNGLKYILLIGCICFTSLAYTKQESQLRIITPDKTIILDRADLLAHPDLTPVTINNDRAYPNQIMSHRGIPLCKLLKPYVDSSNKIIEFIAKDDFHVYVPMQKIMDCSKQSSIGMLVIEPESKWPIIDNHTGTTAGPYEIIWLYPKRSYISNEYWAWSVVTIKIMKAHDYKYLLPAPKTTDKSIINGHKIYISHCEGCHTMNHIGKSKIGPDLNCSKNPWDYYPDRVVLKKFIREPKSVRILPKGRMSGSDFISLSENDLNDLINFFAVMKNEKQC</sequence>
<evidence type="ECO:0000256" key="4">
    <source>
        <dbReference type="PROSITE-ProRule" id="PRU00433"/>
    </source>
</evidence>
<proteinExistence type="predicted"/>
<keyword evidence="7" id="KW-1185">Reference proteome</keyword>
<reference evidence="6 7" key="1">
    <citation type="submission" date="2024-08" db="EMBL/GenBank/DDBJ databases">
        <title>Draft Genome Sequence of Legionella lytica strain DSB2004, Isolated From a Fire Sprinkler System.</title>
        <authorList>
            <person name="Everhart A.D."/>
            <person name="Kidane D.T."/>
            <person name="Farone A.L."/>
            <person name="Farone M.B."/>
        </authorList>
    </citation>
    <scope>NUCLEOTIDE SEQUENCE [LARGE SCALE GENOMIC DNA]</scope>
    <source>
        <strain evidence="6 7">DSB2004</strain>
    </source>
</reference>
<organism evidence="6 7">
    <name type="scientific">Legionella lytica</name>
    <dbReference type="NCBI Taxonomy" id="96232"/>
    <lineage>
        <taxon>Bacteria</taxon>
        <taxon>Pseudomonadati</taxon>
        <taxon>Pseudomonadota</taxon>
        <taxon>Gammaproteobacteria</taxon>
        <taxon>Legionellales</taxon>
        <taxon>Legionellaceae</taxon>
        <taxon>Legionella</taxon>
    </lineage>
</organism>
<dbReference type="RefSeq" id="WP_400186225.1">
    <property type="nucleotide sequence ID" value="NZ_JBGORX010000001.1"/>
</dbReference>
<dbReference type="EMBL" id="JBGORX010000001">
    <property type="protein sequence ID" value="MFJ1267541.1"/>
    <property type="molecule type" value="Genomic_DNA"/>
</dbReference>
<evidence type="ECO:0000313" key="6">
    <source>
        <dbReference type="EMBL" id="MFJ1267541.1"/>
    </source>
</evidence>
<name>A0ABW8D6E5_9GAMM</name>
<dbReference type="InterPro" id="IPR009056">
    <property type="entry name" value="Cyt_c-like_dom"/>
</dbReference>
<dbReference type="PROSITE" id="PS51007">
    <property type="entry name" value="CYTC"/>
    <property type="match status" value="1"/>
</dbReference>
<evidence type="ECO:0000259" key="5">
    <source>
        <dbReference type="PROSITE" id="PS51007"/>
    </source>
</evidence>
<evidence type="ECO:0000256" key="2">
    <source>
        <dbReference type="ARBA" id="ARBA00022723"/>
    </source>
</evidence>
<dbReference type="Gene3D" id="1.10.760.10">
    <property type="entry name" value="Cytochrome c-like domain"/>
    <property type="match status" value="1"/>
</dbReference>
<keyword evidence="3 4" id="KW-0408">Iron</keyword>
<keyword evidence="2 4" id="KW-0479">Metal-binding</keyword>